<dbReference type="AlphaFoldDB" id="A0A1B7M1P2"/>
<evidence type="ECO:0000256" key="3">
    <source>
        <dbReference type="ARBA" id="ARBA00013368"/>
    </source>
</evidence>
<dbReference type="GO" id="GO:0006302">
    <property type="term" value="P:double-strand break repair"/>
    <property type="evidence" value="ECO:0007669"/>
    <property type="project" value="InterPro"/>
</dbReference>
<dbReference type="Pfam" id="PF13476">
    <property type="entry name" value="AAA_23"/>
    <property type="match status" value="1"/>
</dbReference>
<feature type="region of interest" description="Disordered" evidence="5">
    <location>
        <begin position="475"/>
        <end position="507"/>
    </location>
</feature>
<dbReference type="Gene3D" id="3.40.50.300">
    <property type="entry name" value="P-loop containing nucleotide triphosphate hydrolases"/>
    <property type="match status" value="2"/>
</dbReference>
<name>A0A1B7M1P2_9MICC</name>
<feature type="domain" description="Rad50/SbcC-type AAA" evidence="6">
    <location>
        <begin position="6"/>
        <end position="197"/>
    </location>
</feature>
<accession>A0A1B7M1P2</accession>
<comment type="caution">
    <text evidence="7">The sequence shown here is derived from an EMBL/GenBank/DDBJ whole genome shotgun (WGS) entry which is preliminary data.</text>
</comment>
<dbReference type="Pfam" id="PF13558">
    <property type="entry name" value="SbcC_Walker_B"/>
    <property type="match status" value="1"/>
</dbReference>
<dbReference type="STRING" id="1837282.A6F49_06095"/>
<dbReference type="PANTHER" id="PTHR32114:SF2">
    <property type="entry name" value="ABC TRANSPORTER ABCH.3"/>
    <property type="match status" value="1"/>
</dbReference>
<comment type="similarity">
    <text evidence="1">Belongs to the SMC family. SbcC subfamily.</text>
</comment>
<comment type="subunit">
    <text evidence="2">Heterodimer of SbcC and SbcD.</text>
</comment>
<keyword evidence="4" id="KW-0175">Coiled coil</keyword>
<evidence type="ECO:0000259" key="6">
    <source>
        <dbReference type="Pfam" id="PF13476"/>
    </source>
</evidence>
<evidence type="ECO:0000256" key="4">
    <source>
        <dbReference type="SAM" id="Coils"/>
    </source>
</evidence>
<feature type="compositionally biased region" description="Low complexity" evidence="5">
    <location>
        <begin position="803"/>
        <end position="817"/>
    </location>
</feature>
<sequence length="1036" mass="113035">MRIHALTFQAIGPYATSQHLDFTQLDDVGLFLLDGPTGAGKSTILDIVTFALYGKADDERKNTELHSTLAEPGLPPTIQLDVTFGTRRFVIDRTLQHFAPRRGAKDPFDVVTRQAAMSLVEIVAGEHRQLTTRVDEAQQILRGVIGLSREQFTSVVLLPQGEFARFLKASSNDREAILRQLFNTHRFDEIGDYLAAEAKKLRGTVQADTQRRQTLRASIIETAQTYAQPQNAAADTQPATEPVDLEALDDVELIAHIDDLMSELETGAQRRVEQSQSALKAARDAFQQLQQQHEHLREAEEYRRRHTAHQQQAPAVRTATLQLEHHERARAVVEAQRHCQTAQTALEDAVETLQQRCDAAQQDPIIVDWAEQQQIFTVNTSEVQPLLAGWKTVEAAAIRALEHVTQHEKTHAAIQAGQRQLDTWSASQQTLSDRIGQLQEQFDTVCEQLAADRQRAEHLTGVEKTLETATRQLQEAKTKHTAAQHAQSAQSAADAAKRTRDEAQTEADAALEHAQDLLRRRIDAAAGFLADKLEPGQPCEVCGSTTHPQPAETHDLAEISNDAVQQAEQRATQARRAANTAAETYQTKLADLQELQTQAGGLSLTDADAAVTDAQQTVTEAQREATELTQLRARIKERDAQTEQLREAKTTAEQQLTEVTTQIASQTTELDQLRGDLAQALGEFADVAAFRAAVEPAHRLVGQIVRAGESVTTAVANHTTAQQRVHEALANSATEDHPAYRNAAEACENLLDPATQADHETLVRQWTTESDRLAEKAGQTAVIAGLKLLDDDVAPPSQETLDAAQQAQRAAEQSLSEANREHGSIEATQKQCRTQQDLLAEVSERSAEQLAIYEELLGLSDVVAGRGENAVSMPLRSFVLAGWLEHVAANASERLTGMTGGRYELKHAVGQGGRGHSGLNLEVIDHLNDTVRTPSTLSGGETFMASLALALGLADAVQAQAGGVAMDTLFIDEGFGSLDADTLEEVMGVLAALQDDGRLIGLVSHVESMKQQIPHRIQVQKSQAGSTVNIIGPDLA</sequence>
<dbReference type="PANTHER" id="PTHR32114">
    <property type="entry name" value="ABC TRANSPORTER ABCH.3"/>
    <property type="match status" value="1"/>
</dbReference>
<reference evidence="7 8" key="1">
    <citation type="submission" date="2016-04" db="EMBL/GenBank/DDBJ databases">
        <title>First whole genome shotgun sequence of the bacterium Enteractinococcus sp. strain UASWS1574.</title>
        <authorList>
            <person name="Crovadore J."/>
            <person name="Chablais R."/>
            <person name="Lefort F."/>
        </authorList>
    </citation>
    <scope>NUCLEOTIDE SEQUENCE [LARGE SCALE GENOMIC DNA]</scope>
    <source>
        <strain evidence="7 8">UASWS1574</strain>
    </source>
</reference>
<evidence type="ECO:0000256" key="2">
    <source>
        <dbReference type="ARBA" id="ARBA00011322"/>
    </source>
</evidence>
<dbReference type="InterPro" id="IPR038729">
    <property type="entry name" value="Rad50/SbcC_AAA"/>
</dbReference>
<evidence type="ECO:0000313" key="8">
    <source>
        <dbReference type="Proteomes" id="UP000078292"/>
    </source>
</evidence>
<keyword evidence="8" id="KW-1185">Reference proteome</keyword>
<evidence type="ECO:0000256" key="5">
    <source>
        <dbReference type="SAM" id="MobiDB-lite"/>
    </source>
</evidence>
<dbReference type="InterPro" id="IPR027417">
    <property type="entry name" value="P-loop_NTPase"/>
</dbReference>
<dbReference type="EMBL" id="LXEY01000011">
    <property type="protein sequence ID" value="OAV62513.1"/>
    <property type="molecule type" value="Genomic_DNA"/>
</dbReference>
<evidence type="ECO:0000256" key="1">
    <source>
        <dbReference type="ARBA" id="ARBA00006930"/>
    </source>
</evidence>
<evidence type="ECO:0000313" key="7">
    <source>
        <dbReference type="EMBL" id="OAV62513.1"/>
    </source>
</evidence>
<dbReference type="GO" id="GO:0016887">
    <property type="term" value="F:ATP hydrolysis activity"/>
    <property type="evidence" value="ECO:0007669"/>
    <property type="project" value="InterPro"/>
</dbReference>
<dbReference type="OrthoDB" id="9795626at2"/>
<dbReference type="Proteomes" id="UP000078292">
    <property type="component" value="Unassembled WGS sequence"/>
</dbReference>
<feature type="coiled-coil region" evidence="4">
    <location>
        <begin position="557"/>
        <end position="683"/>
    </location>
</feature>
<dbReference type="SUPFAM" id="SSF52540">
    <property type="entry name" value="P-loop containing nucleoside triphosphate hydrolases"/>
    <property type="match status" value="1"/>
</dbReference>
<feature type="coiled-coil region" evidence="4">
    <location>
        <begin position="272"/>
        <end position="299"/>
    </location>
</feature>
<protein>
    <recommendedName>
        <fullName evidence="3">Nuclease SbcCD subunit C</fullName>
    </recommendedName>
</protein>
<organism evidence="7 8">
    <name type="scientific">Enteractinococcus helveticum</name>
    <dbReference type="NCBI Taxonomy" id="1837282"/>
    <lineage>
        <taxon>Bacteria</taxon>
        <taxon>Bacillati</taxon>
        <taxon>Actinomycetota</taxon>
        <taxon>Actinomycetes</taxon>
        <taxon>Micrococcales</taxon>
        <taxon>Micrococcaceae</taxon>
    </lineage>
</organism>
<feature type="region of interest" description="Disordered" evidence="5">
    <location>
        <begin position="798"/>
        <end position="829"/>
    </location>
</feature>
<feature type="compositionally biased region" description="Low complexity" evidence="5">
    <location>
        <begin position="483"/>
        <end position="494"/>
    </location>
</feature>
<gene>
    <name evidence="7" type="ORF">A6F49_06095</name>
</gene>
<proteinExistence type="inferred from homology"/>
<dbReference type="RefSeq" id="WP_043056986.1">
    <property type="nucleotide sequence ID" value="NZ_LXEY01000011.1"/>
</dbReference>